<evidence type="ECO:0000256" key="1">
    <source>
        <dbReference type="SAM" id="MobiDB-lite"/>
    </source>
</evidence>
<protein>
    <recommendedName>
        <fullName evidence="4">CCHC-type domain-containing protein</fullName>
    </recommendedName>
</protein>
<gene>
    <name evidence="2" type="ORF">Q9L58_010901</name>
</gene>
<keyword evidence="3" id="KW-1185">Reference proteome</keyword>
<sequence length="336" mass="38325">EWTSEINKIVYEANLCEEKAAGFALRYINRMEYVRGERVHPEFAFWNNFVIHLKTTFTTEEVVREAKQLMRELKYTNIPDYLRECQSVNLTIRQSGDDWREEVELILPRKIIHVVGRSGKFANDEQWVEEVLRVGLREQTTDRQDKLGNTGIAATDARGKQHEKRVSCFEKKGREQQLRKEAAPALAASSSHPPPQSKFGKDSRSTVPPGKDDSRPILFTNWKTAHGTITQELIDKRRKAGGCSRCGRTGCFWKKCDAKEPRTISATTALKRKREDNGEESSTKGALEKKMKAVPKKLVATVSSALLRTRRGVHVQNEWSSSSNIYPQDSDIDMSK</sequence>
<feature type="region of interest" description="Disordered" evidence="1">
    <location>
        <begin position="272"/>
        <end position="292"/>
    </location>
</feature>
<dbReference type="Proteomes" id="UP001447188">
    <property type="component" value="Unassembled WGS sequence"/>
</dbReference>
<feature type="non-terminal residue" evidence="2">
    <location>
        <position position="1"/>
    </location>
</feature>
<organism evidence="2 3">
    <name type="scientific">Discina gigas</name>
    <dbReference type="NCBI Taxonomy" id="1032678"/>
    <lineage>
        <taxon>Eukaryota</taxon>
        <taxon>Fungi</taxon>
        <taxon>Dikarya</taxon>
        <taxon>Ascomycota</taxon>
        <taxon>Pezizomycotina</taxon>
        <taxon>Pezizomycetes</taxon>
        <taxon>Pezizales</taxon>
        <taxon>Discinaceae</taxon>
        <taxon>Discina</taxon>
    </lineage>
</organism>
<evidence type="ECO:0008006" key="4">
    <source>
        <dbReference type="Google" id="ProtNLM"/>
    </source>
</evidence>
<proteinExistence type="predicted"/>
<feature type="region of interest" description="Disordered" evidence="1">
    <location>
        <begin position="317"/>
        <end position="336"/>
    </location>
</feature>
<name>A0ABR3G3F5_9PEZI</name>
<feature type="compositionally biased region" description="Polar residues" evidence="1">
    <location>
        <begin position="317"/>
        <end position="327"/>
    </location>
</feature>
<feature type="compositionally biased region" description="Basic and acidic residues" evidence="1">
    <location>
        <begin position="199"/>
        <end position="215"/>
    </location>
</feature>
<reference evidence="2 3" key="1">
    <citation type="submission" date="2024-02" db="EMBL/GenBank/DDBJ databases">
        <title>Discinaceae phylogenomics.</title>
        <authorList>
            <person name="Dirks A.C."/>
            <person name="James T.Y."/>
        </authorList>
    </citation>
    <scope>NUCLEOTIDE SEQUENCE [LARGE SCALE GENOMIC DNA]</scope>
    <source>
        <strain evidence="2 3">ACD0624</strain>
    </source>
</reference>
<evidence type="ECO:0000313" key="3">
    <source>
        <dbReference type="Proteomes" id="UP001447188"/>
    </source>
</evidence>
<accession>A0ABR3G3F5</accession>
<feature type="region of interest" description="Disordered" evidence="1">
    <location>
        <begin position="143"/>
        <end position="218"/>
    </location>
</feature>
<feature type="compositionally biased region" description="Basic and acidic residues" evidence="1">
    <location>
        <begin position="157"/>
        <end position="182"/>
    </location>
</feature>
<comment type="caution">
    <text evidence="2">The sequence shown here is derived from an EMBL/GenBank/DDBJ whole genome shotgun (WGS) entry which is preliminary data.</text>
</comment>
<dbReference type="EMBL" id="JBBBZM010000907">
    <property type="protein sequence ID" value="KAL0630252.1"/>
    <property type="molecule type" value="Genomic_DNA"/>
</dbReference>
<evidence type="ECO:0000313" key="2">
    <source>
        <dbReference type="EMBL" id="KAL0630252.1"/>
    </source>
</evidence>